<evidence type="ECO:0000256" key="6">
    <source>
        <dbReference type="PROSITE-ProRule" id="PRU00278"/>
    </source>
</evidence>
<feature type="signal peptide" evidence="8">
    <location>
        <begin position="1"/>
        <end position="29"/>
    </location>
</feature>
<dbReference type="PROSITE" id="PS51257">
    <property type="entry name" value="PROKAR_LIPOPROTEIN"/>
    <property type="match status" value="1"/>
</dbReference>
<gene>
    <name evidence="10" type="ORF">HIJ39_00645</name>
</gene>
<accession>A0A7Y0Q0X5</accession>
<comment type="caution">
    <text evidence="10">The sequence shown here is derived from an EMBL/GenBank/DDBJ whole genome shotgun (WGS) entry which is preliminary data.</text>
</comment>
<evidence type="ECO:0000313" key="11">
    <source>
        <dbReference type="Proteomes" id="UP000533476"/>
    </source>
</evidence>
<feature type="chain" id="PRO_5030939582" description="peptidylprolyl isomerase" evidence="8">
    <location>
        <begin position="30"/>
        <end position="312"/>
    </location>
</feature>
<dbReference type="EC" id="5.2.1.8" evidence="2"/>
<evidence type="ECO:0000256" key="8">
    <source>
        <dbReference type="SAM" id="SignalP"/>
    </source>
</evidence>
<dbReference type="InterPro" id="IPR000297">
    <property type="entry name" value="PPIase_PpiC"/>
</dbReference>
<protein>
    <recommendedName>
        <fullName evidence="2">peptidylprolyl isomerase</fullName>
        <ecNumber evidence="2">5.2.1.8</ecNumber>
    </recommendedName>
</protein>
<dbReference type="AlphaFoldDB" id="A0A7Y0Q0X5"/>
<feature type="region of interest" description="Disordered" evidence="7">
    <location>
        <begin position="159"/>
        <end position="179"/>
    </location>
</feature>
<dbReference type="Pfam" id="PF13624">
    <property type="entry name" value="SurA_N_3"/>
    <property type="match status" value="1"/>
</dbReference>
<dbReference type="InterPro" id="IPR046357">
    <property type="entry name" value="PPIase_dom_sf"/>
</dbReference>
<dbReference type="PANTHER" id="PTHR47245">
    <property type="entry name" value="PEPTIDYLPROLYL ISOMERASE"/>
    <property type="match status" value="1"/>
</dbReference>
<dbReference type="PROSITE" id="PS01096">
    <property type="entry name" value="PPIC_PPIASE_1"/>
    <property type="match status" value="1"/>
</dbReference>
<dbReference type="GO" id="GO:0003755">
    <property type="term" value="F:peptidyl-prolyl cis-trans isomerase activity"/>
    <property type="evidence" value="ECO:0007669"/>
    <property type="project" value="UniProtKB-KW"/>
</dbReference>
<evidence type="ECO:0000256" key="2">
    <source>
        <dbReference type="ARBA" id="ARBA00013194"/>
    </source>
</evidence>
<feature type="domain" description="PpiC" evidence="9">
    <location>
        <begin position="177"/>
        <end position="265"/>
    </location>
</feature>
<keyword evidence="11" id="KW-1185">Reference proteome</keyword>
<dbReference type="InterPro" id="IPR027304">
    <property type="entry name" value="Trigger_fact/SurA_dom_sf"/>
</dbReference>
<dbReference type="InterPro" id="IPR050245">
    <property type="entry name" value="PrsA_foldase"/>
</dbReference>
<sequence length="312" mass="33430">MKRQQVGLALSISALGVLIAGCGTHTASASGSATVATVNGQKVTQNDVNLFVKGLEFMQGQTLPTSSKEKALEVKAVVAQTAVNQWAIKHHLITEKKAKSEANQFISSNIEAQVGGKSGLTQLLKSKNLTFAQFQSYIADQMVAQSVFTKVTKNVKAPTTAQEQSYYQKNKSSFTTPPQDEVSDIVVKTNALAQKLLKEAKGGSSFATLAKHYSIASTGKSGGSLGYLPATSMSSGMAKTLSGMKVGQYATYHGSQGYHVIWLQATKPSAVAPFSKVQSEIQSLLQQQSADTVYQNWTKKMEKSQHITIKKS</sequence>
<name>A0A7Y0Q0X5_9FIRM</name>
<dbReference type="PANTHER" id="PTHR47245:SF1">
    <property type="entry name" value="FOLDASE PROTEIN PRSA"/>
    <property type="match status" value="1"/>
</dbReference>
<dbReference type="InterPro" id="IPR023058">
    <property type="entry name" value="PPIase_PpiC_CS"/>
</dbReference>
<dbReference type="Gene3D" id="3.10.50.40">
    <property type="match status" value="1"/>
</dbReference>
<evidence type="ECO:0000313" key="10">
    <source>
        <dbReference type="EMBL" id="NMP20867.1"/>
    </source>
</evidence>
<keyword evidence="3 8" id="KW-0732">Signal</keyword>
<dbReference type="Proteomes" id="UP000533476">
    <property type="component" value="Unassembled WGS sequence"/>
</dbReference>
<reference evidence="10 11" key="1">
    <citation type="submission" date="2020-04" db="EMBL/GenBank/DDBJ databases">
        <authorList>
            <person name="Zhang R."/>
            <person name="Schippers A."/>
        </authorList>
    </citation>
    <scope>NUCLEOTIDE SEQUENCE [LARGE SCALE GENOMIC DNA]</scope>
    <source>
        <strain evidence="10 11">DSM 109850</strain>
    </source>
</reference>
<dbReference type="PROSITE" id="PS50198">
    <property type="entry name" value="PPIC_PPIASE_2"/>
    <property type="match status" value="1"/>
</dbReference>
<dbReference type="Pfam" id="PF13145">
    <property type="entry name" value="Rotamase_2"/>
    <property type="match status" value="1"/>
</dbReference>
<evidence type="ECO:0000256" key="4">
    <source>
        <dbReference type="ARBA" id="ARBA00023110"/>
    </source>
</evidence>
<evidence type="ECO:0000256" key="1">
    <source>
        <dbReference type="ARBA" id="ARBA00000971"/>
    </source>
</evidence>
<proteinExistence type="predicted"/>
<evidence type="ECO:0000256" key="5">
    <source>
        <dbReference type="ARBA" id="ARBA00023235"/>
    </source>
</evidence>
<dbReference type="SUPFAM" id="SSF54534">
    <property type="entry name" value="FKBP-like"/>
    <property type="match status" value="1"/>
</dbReference>
<keyword evidence="4 6" id="KW-0697">Rotamase</keyword>
<keyword evidence="5 6" id="KW-0413">Isomerase</keyword>
<comment type="catalytic activity">
    <reaction evidence="1">
        <text>[protein]-peptidylproline (omega=180) = [protein]-peptidylproline (omega=0)</text>
        <dbReference type="Rhea" id="RHEA:16237"/>
        <dbReference type="Rhea" id="RHEA-COMP:10747"/>
        <dbReference type="Rhea" id="RHEA-COMP:10748"/>
        <dbReference type="ChEBI" id="CHEBI:83833"/>
        <dbReference type="ChEBI" id="CHEBI:83834"/>
        <dbReference type="EC" id="5.2.1.8"/>
    </reaction>
</comment>
<evidence type="ECO:0000259" key="9">
    <source>
        <dbReference type="PROSITE" id="PS50198"/>
    </source>
</evidence>
<feature type="compositionally biased region" description="Polar residues" evidence="7">
    <location>
        <begin position="159"/>
        <end position="178"/>
    </location>
</feature>
<dbReference type="SUPFAM" id="SSF109998">
    <property type="entry name" value="Triger factor/SurA peptide-binding domain-like"/>
    <property type="match status" value="1"/>
</dbReference>
<evidence type="ECO:0000256" key="7">
    <source>
        <dbReference type="SAM" id="MobiDB-lite"/>
    </source>
</evidence>
<evidence type="ECO:0000256" key="3">
    <source>
        <dbReference type="ARBA" id="ARBA00022729"/>
    </source>
</evidence>
<dbReference type="RefSeq" id="WP_169095631.1">
    <property type="nucleotide sequence ID" value="NZ_JABBVZ010000001.1"/>
</dbReference>
<dbReference type="Gene3D" id="1.10.8.1040">
    <property type="match status" value="1"/>
</dbReference>
<organism evidence="10 11">
    <name type="scientific">Sulfobacillus harzensis</name>
    <dbReference type="NCBI Taxonomy" id="2729629"/>
    <lineage>
        <taxon>Bacteria</taxon>
        <taxon>Bacillati</taxon>
        <taxon>Bacillota</taxon>
        <taxon>Clostridia</taxon>
        <taxon>Eubacteriales</taxon>
        <taxon>Clostridiales Family XVII. Incertae Sedis</taxon>
        <taxon>Sulfobacillus</taxon>
    </lineage>
</organism>
<dbReference type="EMBL" id="JABBVZ010000001">
    <property type="protein sequence ID" value="NMP20867.1"/>
    <property type="molecule type" value="Genomic_DNA"/>
</dbReference>